<gene>
    <name evidence="1" type="ORF">M7I_6335</name>
</gene>
<name>H0EUA3_GLAL7</name>
<dbReference type="AlphaFoldDB" id="H0EUA3"/>
<dbReference type="HOGENOM" id="CLU_3377220_0_0_1"/>
<organism evidence="1 2">
    <name type="scientific">Glarea lozoyensis (strain ATCC 74030 / MF5533)</name>
    <dbReference type="NCBI Taxonomy" id="1104152"/>
    <lineage>
        <taxon>Eukaryota</taxon>
        <taxon>Fungi</taxon>
        <taxon>Dikarya</taxon>
        <taxon>Ascomycota</taxon>
        <taxon>Pezizomycotina</taxon>
        <taxon>Leotiomycetes</taxon>
        <taxon>Helotiales</taxon>
        <taxon>Helotiaceae</taxon>
        <taxon>Glarea</taxon>
    </lineage>
</organism>
<dbReference type="InParanoid" id="H0EUA3"/>
<sequence length="34" mass="3891">MVLLNSQPFLILAIKGNYNHYNTCTELKHDLSAK</sequence>
<reference evidence="1 2" key="1">
    <citation type="journal article" date="2012" name="Eukaryot. Cell">
        <title>Genome sequence of the fungus Glarea lozoyensis: the first genome sequence of a species from the Helotiaceae family.</title>
        <authorList>
            <person name="Youssar L."/>
            <person name="Gruening B.A."/>
            <person name="Erxleben A."/>
            <person name="Guenther S."/>
            <person name="Huettel W."/>
        </authorList>
    </citation>
    <scope>NUCLEOTIDE SEQUENCE [LARGE SCALE GENOMIC DNA]</scope>
    <source>
        <strain evidence="2">ATCC 74030 / MF5533</strain>
    </source>
</reference>
<keyword evidence="2" id="KW-1185">Reference proteome</keyword>
<evidence type="ECO:0000313" key="2">
    <source>
        <dbReference type="Proteomes" id="UP000005446"/>
    </source>
</evidence>
<accession>H0EUA3</accession>
<dbReference type="EMBL" id="AGUE01000170">
    <property type="protein sequence ID" value="EHK97839.1"/>
    <property type="molecule type" value="Genomic_DNA"/>
</dbReference>
<comment type="caution">
    <text evidence="1">The sequence shown here is derived from an EMBL/GenBank/DDBJ whole genome shotgun (WGS) entry which is preliminary data.</text>
</comment>
<evidence type="ECO:0000313" key="1">
    <source>
        <dbReference type="EMBL" id="EHK97839.1"/>
    </source>
</evidence>
<dbReference type="Proteomes" id="UP000005446">
    <property type="component" value="Unassembled WGS sequence"/>
</dbReference>
<proteinExistence type="predicted"/>
<protein>
    <submittedName>
        <fullName evidence="1">Uncharacterized protein</fullName>
    </submittedName>
</protein>